<keyword evidence="3" id="KW-0732">Signal</keyword>
<feature type="chain" id="PRO_5046522377" evidence="3">
    <location>
        <begin position="34"/>
        <end position="206"/>
    </location>
</feature>
<keyword evidence="2" id="KW-0812">Transmembrane</keyword>
<dbReference type="EMBL" id="MQUR01000087">
    <property type="protein sequence ID" value="OLZ58367.1"/>
    <property type="molecule type" value="Genomic_DNA"/>
</dbReference>
<feature type="transmembrane region" description="Helical" evidence="2">
    <location>
        <begin position="179"/>
        <end position="198"/>
    </location>
</feature>
<dbReference type="Proteomes" id="UP000187151">
    <property type="component" value="Unassembled WGS sequence"/>
</dbReference>
<proteinExistence type="predicted"/>
<evidence type="ECO:0000313" key="4">
    <source>
        <dbReference type="EMBL" id="OLZ58367.1"/>
    </source>
</evidence>
<keyword evidence="5" id="KW-1185">Reference proteome</keyword>
<keyword evidence="2" id="KW-1133">Transmembrane helix</keyword>
<reference evidence="4 5" key="1">
    <citation type="submission" date="2016-01" db="EMBL/GenBank/DDBJ databases">
        <title>Streptomyces amritsarensis strain MTCC 11845 genome sequencing and assembly.</title>
        <authorList>
            <person name="Sharma D."/>
            <person name="Nair G.R."/>
            <person name="Kaur G."/>
            <person name="Manhas R.K."/>
            <person name="Mayilraj S."/>
        </authorList>
    </citation>
    <scope>NUCLEOTIDE SEQUENCE [LARGE SCALE GENOMIC DNA]</scope>
    <source>
        <strain evidence="4 5">MTCC 11845</strain>
    </source>
</reference>
<protein>
    <submittedName>
        <fullName evidence="4">Uncharacterized protein</fullName>
    </submittedName>
</protein>
<sequence length="206" mass="21049">MRSVPIAVRTAAVAAALAAFSAVTVVSAPTALAGEEDRGDRGSITVDPNPAHPGAQVKLRVHGCEGRRGAAKSSVFVSDADLYGRDGGRRSPLYGDAMISSHASPGRHAVRVYCDGDEKFTGFVHVSAYRHPSHHASPIWPVHAGGGGMADRPAEAPGLLTAAKKEPTGGDGPGMPHTVIGAVLAAAATLAVAGRALALRRRRSGE</sequence>
<evidence type="ECO:0000313" key="5">
    <source>
        <dbReference type="Proteomes" id="UP000187151"/>
    </source>
</evidence>
<comment type="caution">
    <text evidence="4">The sequence shown here is derived from an EMBL/GenBank/DDBJ whole genome shotgun (WGS) entry which is preliminary data.</text>
</comment>
<feature type="region of interest" description="Disordered" evidence="1">
    <location>
        <begin position="34"/>
        <end position="55"/>
    </location>
</feature>
<gene>
    <name evidence="4" type="ORF">AVW11_28300</name>
</gene>
<name>A0ABX3FVY2_9ACTN</name>
<organism evidence="4 5">
    <name type="scientific">Streptomyces amritsarensis</name>
    <dbReference type="NCBI Taxonomy" id="681158"/>
    <lineage>
        <taxon>Bacteria</taxon>
        <taxon>Bacillati</taxon>
        <taxon>Actinomycetota</taxon>
        <taxon>Actinomycetes</taxon>
        <taxon>Kitasatosporales</taxon>
        <taxon>Streptomycetaceae</taxon>
        <taxon>Streptomyces</taxon>
    </lineage>
</organism>
<evidence type="ECO:0000256" key="1">
    <source>
        <dbReference type="SAM" id="MobiDB-lite"/>
    </source>
</evidence>
<dbReference type="RefSeq" id="WP_076046413.1">
    <property type="nucleotide sequence ID" value="NZ_MQUR01000087.1"/>
</dbReference>
<evidence type="ECO:0000256" key="3">
    <source>
        <dbReference type="SAM" id="SignalP"/>
    </source>
</evidence>
<feature type="signal peptide" evidence="3">
    <location>
        <begin position="1"/>
        <end position="33"/>
    </location>
</feature>
<evidence type="ECO:0000256" key="2">
    <source>
        <dbReference type="SAM" id="Phobius"/>
    </source>
</evidence>
<accession>A0ABX3FVY2</accession>
<keyword evidence="2" id="KW-0472">Membrane</keyword>